<accession>A0AAW3R0A3</accession>
<sequence>MPSRSRQEPQAPAPRGGNRKTPSGGGVAPQAGMQLFDPSGARKYLTVSERTAFLKVAERAPRNVRTLAMTLAWSGCRLSEALALSADRVDLAGGVLVFESLKKRQDGIYRAVPVPPPLLEALDLVHGVREAQARRDRGRSLRLWPVARMTGWRMVHRVMAEAGLSGPAASPKGLRHAFGVAAVSTGIPLNLVQKWLGHAQLSTTAIYANASGDEEQTIARKMWLI</sequence>
<dbReference type="Gene3D" id="1.10.443.10">
    <property type="entry name" value="Intergrase catalytic core"/>
    <property type="match status" value="1"/>
</dbReference>
<dbReference type="GO" id="GO:0003677">
    <property type="term" value="F:DNA binding"/>
    <property type="evidence" value="ECO:0007669"/>
    <property type="project" value="InterPro"/>
</dbReference>
<evidence type="ECO:0000256" key="2">
    <source>
        <dbReference type="ARBA" id="ARBA00023172"/>
    </source>
</evidence>
<name>A0AAW3R0A3_9PROT</name>
<evidence type="ECO:0000256" key="3">
    <source>
        <dbReference type="SAM" id="MobiDB-lite"/>
    </source>
</evidence>
<protein>
    <submittedName>
        <fullName evidence="5">Integrase</fullName>
    </submittedName>
</protein>
<dbReference type="Proteomes" id="UP000075682">
    <property type="component" value="Unassembled WGS sequence"/>
</dbReference>
<evidence type="ECO:0000313" key="5">
    <source>
        <dbReference type="EMBL" id="KXV42166.1"/>
    </source>
</evidence>
<reference evidence="5 6" key="1">
    <citation type="submission" date="2015-06" db="EMBL/GenBank/DDBJ databases">
        <title>Improved classification and identification of acetic acid bacteria using matrix-assisted laser desorption/ionization time-of-flight mass spectrometry; Gluconobacter nephelii and Gluconobacter uchimurae are later heterotypic synonyms of Gluconobacter japonicus and Gluconobacter oxydans, respectively.</title>
        <authorList>
            <person name="Li L."/>
            <person name="Cleenwerck I."/>
            <person name="De Vuyst L."/>
            <person name="Vandamme P."/>
        </authorList>
    </citation>
    <scope>NUCLEOTIDE SEQUENCE [LARGE SCALE GENOMIC DNA]</scope>
    <source>
        <strain evidence="5 6">LMG 1356</strain>
    </source>
</reference>
<evidence type="ECO:0000259" key="4">
    <source>
        <dbReference type="PROSITE" id="PS51898"/>
    </source>
</evidence>
<dbReference type="PROSITE" id="PS51898">
    <property type="entry name" value="TYR_RECOMBINASE"/>
    <property type="match status" value="1"/>
</dbReference>
<dbReference type="CDD" id="cd00397">
    <property type="entry name" value="DNA_BRE_C"/>
    <property type="match status" value="1"/>
</dbReference>
<organism evidence="5 6">
    <name type="scientific">Gluconobacter albidus</name>
    <dbReference type="NCBI Taxonomy" id="318683"/>
    <lineage>
        <taxon>Bacteria</taxon>
        <taxon>Pseudomonadati</taxon>
        <taxon>Pseudomonadota</taxon>
        <taxon>Alphaproteobacteria</taxon>
        <taxon>Acetobacterales</taxon>
        <taxon>Acetobacteraceae</taxon>
        <taxon>Gluconobacter</taxon>
    </lineage>
</organism>
<dbReference type="InterPro" id="IPR050090">
    <property type="entry name" value="Tyrosine_recombinase_XerCD"/>
</dbReference>
<evidence type="ECO:0000256" key="1">
    <source>
        <dbReference type="ARBA" id="ARBA00022908"/>
    </source>
</evidence>
<feature type="domain" description="Tyr recombinase" evidence="4">
    <location>
        <begin position="40"/>
        <end position="220"/>
    </location>
</feature>
<comment type="caution">
    <text evidence="5">The sequence shown here is derived from an EMBL/GenBank/DDBJ whole genome shotgun (WGS) entry which is preliminary data.</text>
</comment>
<dbReference type="EMBL" id="LHZN01000087">
    <property type="protein sequence ID" value="KXV42166.1"/>
    <property type="molecule type" value="Genomic_DNA"/>
</dbReference>
<dbReference type="InterPro" id="IPR013762">
    <property type="entry name" value="Integrase-like_cat_sf"/>
</dbReference>
<dbReference type="InterPro" id="IPR002104">
    <property type="entry name" value="Integrase_catalytic"/>
</dbReference>
<dbReference type="SUPFAM" id="SSF56349">
    <property type="entry name" value="DNA breaking-rejoining enzymes"/>
    <property type="match status" value="1"/>
</dbReference>
<dbReference type="PANTHER" id="PTHR30349:SF64">
    <property type="entry name" value="PROPHAGE INTEGRASE INTD-RELATED"/>
    <property type="match status" value="1"/>
</dbReference>
<dbReference type="InterPro" id="IPR011010">
    <property type="entry name" value="DNA_brk_join_enz"/>
</dbReference>
<dbReference type="AlphaFoldDB" id="A0AAW3R0A3"/>
<keyword evidence="1" id="KW-0229">DNA integration</keyword>
<evidence type="ECO:0000313" key="6">
    <source>
        <dbReference type="Proteomes" id="UP000075682"/>
    </source>
</evidence>
<proteinExistence type="predicted"/>
<keyword evidence="2" id="KW-0233">DNA recombination</keyword>
<dbReference type="Pfam" id="PF00589">
    <property type="entry name" value="Phage_integrase"/>
    <property type="match status" value="1"/>
</dbReference>
<feature type="region of interest" description="Disordered" evidence="3">
    <location>
        <begin position="1"/>
        <end position="33"/>
    </location>
</feature>
<dbReference type="GO" id="GO:0015074">
    <property type="term" value="P:DNA integration"/>
    <property type="evidence" value="ECO:0007669"/>
    <property type="project" value="UniProtKB-KW"/>
</dbReference>
<gene>
    <name evidence="5" type="ORF">AD941_01705</name>
</gene>
<dbReference type="GO" id="GO:0006310">
    <property type="term" value="P:DNA recombination"/>
    <property type="evidence" value="ECO:0007669"/>
    <property type="project" value="UniProtKB-KW"/>
</dbReference>
<dbReference type="PANTHER" id="PTHR30349">
    <property type="entry name" value="PHAGE INTEGRASE-RELATED"/>
    <property type="match status" value="1"/>
</dbReference>